<comment type="caution">
    <text evidence="1">The sequence shown here is derived from an EMBL/GenBank/DDBJ whole genome shotgun (WGS) entry which is preliminary data.</text>
</comment>
<accession>A0ACC3D6M9</accession>
<protein>
    <submittedName>
        <fullName evidence="1">Uncharacterized protein</fullName>
    </submittedName>
</protein>
<reference evidence="1" key="1">
    <citation type="submission" date="2024-09" db="EMBL/GenBank/DDBJ databases">
        <title>Black Yeasts Isolated from many extreme environments.</title>
        <authorList>
            <person name="Coleine C."/>
            <person name="Stajich J.E."/>
            <person name="Selbmann L."/>
        </authorList>
    </citation>
    <scope>NUCLEOTIDE SEQUENCE</scope>
    <source>
        <strain evidence="1">CCFEE 5737</strain>
    </source>
</reference>
<organism evidence="1 2">
    <name type="scientific">Coniosporium uncinatum</name>
    <dbReference type="NCBI Taxonomy" id="93489"/>
    <lineage>
        <taxon>Eukaryota</taxon>
        <taxon>Fungi</taxon>
        <taxon>Dikarya</taxon>
        <taxon>Ascomycota</taxon>
        <taxon>Pezizomycotina</taxon>
        <taxon>Dothideomycetes</taxon>
        <taxon>Dothideomycetes incertae sedis</taxon>
        <taxon>Coniosporium</taxon>
    </lineage>
</organism>
<dbReference type="Proteomes" id="UP001186974">
    <property type="component" value="Unassembled WGS sequence"/>
</dbReference>
<gene>
    <name evidence="1" type="ORF">LTS18_003995</name>
</gene>
<name>A0ACC3D6M9_9PEZI</name>
<keyword evidence="2" id="KW-1185">Reference proteome</keyword>
<sequence>MVCEILESSHNLSASSSSLSCGLFRTSRFGPAKAHLAACLRQKLSKLHSELARIKRNIMDPETWGHVSKARRGADTASLDCENSGEVRKRHDSVFEPSFGKPLETIPEEVHWSEKSREGCWLSRPGKEEWRRAFGLPSKTWDEQMELIEESRRKSEERQRGGGAQREEGVWYDAWEH</sequence>
<evidence type="ECO:0000313" key="2">
    <source>
        <dbReference type="Proteomes" id="UP001186974"/>
    </source>
</evidence>
<proteinExistence type="predicted"/>
<evidence type="ECO:0000313" key="1">
    <source>
        <dbReference type="EMBL" id="KAK3062468.1"/>
    </source>
</evidence>
<dbReference type="EMBL" id="JAWDJW010007278">
    <property type="protein sequence ID" value="KAK3062468.1"/>
    <property type="molecule type" value="Genomic_DNA"/>
</dbReference>